<gene>
    <name evidence="1" type="ORF">SMAX5B_015074</name>
</gene>
<keyword evidence="2" id="KW-1185">Reference proteome</keyword>
<protein>
    <submittedName>
        <fullName evidence="1">Uncharacterized protein</fullName>
    </submittedName>
</protein>
<dbReference type="AlphaFoldDB" id="A0A2U9CH03"/>
<evidence type="ECO:0000313" key="2">
    <source>
        <dbReference type="Proteomes" id="UP000246464"/>
    </source>
</evidence>
<proteinExistence type="predicted"/>
<accession>A0A2U9CH03</accession>
<dbReference type="Proteomes" id="UP000246464">
    <property type="component" value="Chromosome 16"/>
</dbReference>
<sequence length="49" mass="5446">MNGHSGGSNSWTRRFVMGRLRNTTTVSHICGRVPRLPGEEASVTNENFQ</sequence>
<reference evidence="1 2" key="1">
    <citation type="submission" date="2017-12" db="EMBL/GenBank/DDBJ databases">
        <title>Integrating genomic resources of turbot (Scophthalmus maximus) in depth evaluation of genetic and physical mapping variation across individuals.</title>
        <authorList>
            <person name="Martinez P."/>
        </authorList>
    </citation>
    <scope>NUCLEOTIDE SEQUENCE [LARGE SCALE GENOMIC DNA]</scope>
</reference>
<dbReference type="EMBL" id="CP026258">
    <property type="protein sequence ID" value="AWP14996.1"/>
    <property type="molecule type" value="Genomic_DNA"/>
</dbReference>
<evidence type="ECO:0000313" key="1">
    <source>
        <dbReference type="EMBL" id="AWP14996.1"/>
    </source>
</evidence>
<organism evidence="1 2">
    <name type="scientific">Scophthalmus maximus</name>
    <name type="common">Turbot</name>
    <name type="synonym">Psetta maxima</name>
    <dbReference type="NCBI Taxonomy" id="52904"/>
    <lineage>
        <taxon>Eukaryota</taxon>
        <taxon>Metazoa</taxon>
        <taxon>Chordata</taxon>
        <taxon>Craniata</taxon>
        <taxon>Vertebrata</taxon>
        <taxon>Euteleostomi</taxon>
        <taxon>Actinopterygii</taxon>
        <taxon>Neopterygii</taxon>
        <taxon>Teleostei</taxon>
        <taxon>Neoteleostei</taxon>
        <taxon>Acanthomorphata</taxon>
        <taxon>Carangaria</taxon>
        <taxon>Pleuronectiformes</taxon>
        <taxon>Pleuronectoidei</taxon>
        <taxon>Scophthalmidae</taxon>
        <taxon>Scophthalmus</taxon>
    </lineage>
</organism>
<name>A0A2U9CH03_SCOMX</name>